<keyword evidence="2" id="KW-1185">Reference proteome</keyword>
<gene>
    <name evidence="1" type="ORF">OHX15_13590</name>
</gene>
<organism evidence="1 2">
    <name type="scientific">Mycolicibacterium parafortuitum</name>
    <name type="common">Mycobacterium parafortuitum</name>
    <dbReference type="NCBI Taxonomy" id="39692"/>
    <lineage>
        <taxon>Bacteria</taxon>
        <taxon>Bacillati</taxon>
        <taxon>Actinomycetota</taxon>
        <taxon>Actinomycetes</taxon>
        <taxon>Mycobacteriales</taxon>
        <taxon>Mycobacteriaceae</taxon>
        <taxon>Mycolicibacterium</taxon>
    </lineage>
</organism>
<dbReference type="EMBL" id="JAOXLN010000013">
    <property type="protein sequence ID" value="MDZ5086415.1"/>
    <property type="molecule type" value="Genomic_DNA"/>
</dbReference>
<evidence type="ECO:0000313" key="1">
    <source>
        <dbReference type="EMBL" id="MDZ5086415.1"/>
    </source>
</evidence>
<evidence type="ECO:0000313" key="2">
    <source>
        <dbReference type="Proteomes" id="UP001289645"/>
    </source>
</evidence>
<proteinExistence type="predicted"/>
<reference evidence="1 2" key="1">
    <citation type="journal article" date="2021" name="Chemosphere">
        <title>Bioballs carrying a syntrophic Rhodococcus and Mycolicibacterium consortium for simultaneous sorption and biodegradation of fuel oil in contaminated freshwater.</title>
        <authorList>
            <person name="Naloka K."/>
            <person name="Polrit D."/>
            <person name="Muangchinda C."/>
            <person name="Thoetkiattikul H."/>
            <person name="Pinyakong O."/>
        </authorList>
    </citation>
    <scope>NUCLEOTIDE SEQUENCE [LARGE SCALE GENOMIC DNA]</scope>
    <source>
        <strain evidence="1 2">J101</strain>
    </source>
</reference>
<dbReference type="Proteomes" id="UP001289645">
    <property type="component" value="Unassembled WGS sequence"/>
</dbReference>
<protein>
    <submittedName>
        <fullName evidence="1">Nitroreductase</fullName>
    </submittedName>
</protein>
<name>A0ACC6MHE6_MYCPF</name>
<accession>A0ACC6MHE6</accession>
<comment type="caution">
    <text evidence="1">The sequence shown here is derived from an EMBL/GenBank/DDBJ whole genome shotgun (WGS) entry which is preliminary data.</text>
</comment>
<sequence>MSRDTMSPVRDAVRTFNKHVLNPMMVRAAGRKHWYAALVEHEGRCSGRRYATPVVADKVAGGFLVPLPYGITVDWLRNTQAAGGATITSKGDTYEVAGPTIVDASTAAGLLPPGRLRVFQRFGIDHFARFALASDLTGRDRDQ</sequence>